<gene>
    <name evidence="1" type="ORF">KC571_02555</name>
</gene>
<protein>
    <recommendedName>
        <fullName evidence="3">Polymerase nucleotidyl transferase domain-containing protein</fullName>
    </recommendedName>
</protein>
<reference evidence="1" key="1">
    <citation type="submission" date="2020-04" db="EMBL/GenBank/DDBJ databases">
        <authorList>
            <person name="Zhang T."/>
        </authorList>
    </citation>
    <scope>NUCLEOTIDE SEQUENCE</scope>
    <source>
        <strain evidence="1">HKST-UBA01</strain>
    </source>
</reference>
<evidence type="ECO:0000313" key="2">
    <source>
        <dbReference type="Proteomes" id="UP000701698"/>
    </source>
</evidence>
<dbReference type="AlphaFoldDB" id="A0A955LH89"/>
<comment type="caution">
    <text evidence="1">The sequence shown here is derived from an EMBL/GenBank/DDBJ whole genome shotgun (WGS) entry which is preliminary data.</text>
</comment>
<name>A0A955LH89_UNCKA</name>
<sequence length="321" mass="37825">MGSYETLLGTWHKTIQYSNIFDYPLTIDEIHLYAIGNHPISLEQFKSWVEKNQLLLNDQFTCVDDLWSVKGRSKIAPIRQKRSKISQNKVQHAKRILAPLRIIPWISFIGISGATAANNSRFADDIDLFIITQPNRMWLSRALILIYLTLIRQRYNMRQRAKNARPSFCVNHIITTKELTQKHQDIYVANDIARLQTVINKGQTYEKFIAANEWVKNYLCNWWEIKGKHITITESLRATLEKDPQLHQILFIVSAPIRMPFVLLSWVIDLMEKATQSLQKQRLYENELYVETSTPPLQFHPHDNRDWVIREYLLAMRKTNY</sequence>
<dbReference type="EMBL" id="JAGQKX010000055">
    <property type="protein sequence ID" value="MCA9390262.1"/>
    <property type="molecule type" value="Genomic_DNA"/>
</dbReference>
<evidence type="ECO:0000313" key="1">
    <source>
        <dbReference type="EMBL" id="MCA9390262.1"/>
    </source>
</evidence>
<organism evidence="1 2">
    <name type="scientific">candidate division WWE3 bacterium</name>
    <dbReference type="NCBI Taxonomy" id="2053526"/>
    <lineage>
        <taxon>Bacteria</taxon>
        <taxon>Katanobacteria</taxon>
    </lineage>
</organism>
<dbReference type="Proteomes" id="UP000701698">
    <property type="component" value="Unassembled WGS sequence"/>
</dbReference>
<reference evidence="1" key="2">
    <citation type="journal article" date="2021" name="Microbiome">
        <title>Successional dynamics and alternative stable states in a saline activated sludge microbial community over 9 years.</title>
        <authorList>
            <person name="Wang Y."/>
            <person name="Ye J."/>
            <person name="Ju F."/>
            <person name="Liu L."/>
            <person name="Boyd J.A."/>
            <person name="Deng Y."/>
            <person name="Parks D.H."/>
            <person name="Jiang X."/>
            <person name="Yin X."/>
            <person name="Woodcroft B.J."/>
            <person name="Tyson G.W."/>
            <person name="Hugenholtz P."/>
            <person name="Polz M.F."/>
            <person name="Zhang T."/>
        </authorList>
    </citation>
    <scope>NUCLEOTIDE SEQUENCE</scope>
    <source>
        <strain evidence="1">HKST-UBA01</strain>
    </source>
</reference>
<accession>A0A955LH89</accession>
<proteinExistence type="predicted"/>
<evidence type="ECO:0008006" key="3">
    <source>
        <dbReference type="Google" id="ProtNLM"/>
    </source>
</evidence>